<dbReference type="RefSeq" id="WP_205187094.1">
    <property type="nucleotide sequence ID" value="NZ_JAFBFC010000003.1"/>
</dbReference>
<keyword evidence="1" id="KW-0812">Transmembrane</keyword>
<dbReference type="Proteomes" id="UP000809829">
    <property type="component" value="Unassembled WGS sequence"/>
</dbReference>
<reference evidence="2 3" key="1">
    <citation type="submission" date="2021-01" db="EMBL/GenBank/DDBJ databases">
        <title>Genomic Encyclopedia of Type Strains, Phase IV (KMG-IV): sequencing the most valuable type-strain genomes for metagenomic binning, comparative biology and taxonomic classification.</title>
        <authorList>
            <person name="Goeker M."/>
        </authorList>
    </citation>
    <scope>NUCLEOTIDE SEQUENCE [LARGE SCALE GENOMIC DNA]</scope>
    <source>
        <strain evidence="2 3">DSM 104297</strain>
    </source>
</reference>
<evidence type="ECO:0000313" key="2">
    <source>
        <dbReference type="EMBL" id="MBM7703369.1"/>
    </source>
</evidence>
<gene>
    <name evidence="2" type="ORF">JOC83_002216</name>
</gene>
<evidence type="ECO:0000256" key="1">
    <source>
        <dbReference type="SAM" id="Phobius"/>
    </source>
</evidence>
<proteinExistence type="predicted"/>
<keyword evidence="1" id="KW-1133">Transmembrane helix</keyword>
<dbReference type="InterPro" id="IPR035211">
    <property type="entry name" value="DUF5325"/>
</dbReference>
<keyword evidence="3" id="KW-1185">Reference proteome</keyword>
<dbReference type="EMBL" id="JAFBFC010000003">
    <property type="protein sequence ID" value="MBM7703369.1"/>
    <property type="molecule type" value="Genomic_DNA"/>
</dbReference>
<feature type="transmembrane region" description="Helical" evidence="1">
    <location>
        <begin position="31"/>
        <end position="50"/>
    </location>
</feature>
<feature type="transmembrane region" description="Helical" evidence="1">
    <location>
        <begin position="7"/>
        <end position="25"/>
    </location>
</feature>
<accession>A0ABS2QY17</accession>
<sequence>MKNIKWVFVLYAILATASIMAIGIFVGEGSFFGIIGALLALVVVMGFGFVTKKKMRERGEL</sequence>
<dbReference type="Pfam" id="PF17259">
    <property type="entry name" value="DUF5325"/>
    <property type="match status" value="1"/>
</dbReference>
<name>A0ABS2QY17_9BACI</name>
<protein>
    <submittedName>
        <fullName evidence="2">Uncharacterized protein</fullName>
    </submittedName>
</protein>
<evidence type="ECO:0000313" key="3">
    <source>
        <dbReference type="Proteomes" id="UP000809829"/>
    </source>
</evidence>
<keyword evidence="1" id="KW-0472">Membrane</keyword>
<organism evidence="2 3">
    <name type="scientific">Priestia iocasae</name>
    <dbReference type="NCBI Taxonomy" id="2291674"/>
    <lineage>
        <taxon>Bacteria</taxon>
        <taxon>Bacillati</taxon>
        <taxon>Bacillota</taxon>
        <taxon>Bacilli</taxon>
        <taxon>Bacillales</taxon>
        <taxon>Bacillaceae</taxon>
        <taxon>Priestia</taxon>
    </lineage>
</organism>
<comment type="caution">
    <text evidence="2">The sequence shown here is derived from an EMBL/GenBank/DDBJ whole genome shotgun (WGS) entry which is preliminary data.</text>
</comment>